<name>E6QL70_9ZZZZ</name>
<organism evidence="2">
    <name type="scientific">mine drainage metagenome</name>
    <dbReference type="NCBI Taxonomy" id="410659"/>
    <lineage>
        <taxon>unclassified sequences</taxon>
        <taxon>metagenomes</taxon>
        <taxon>ecological metagenomes</taxon>
    </lineage>
</organism>
<feature type="compositionally biased region" description="Basic and acidic residues" evidence="1">
    <location>
        <begin position="70"/>
        <end position="87"/>
    </location>
</feature>
<sequence>MVVEYALSVVTTEGEAVGGARVVIAVVIRIAGAMAAKLCLPQHSNDLFHAESFLLHPQNPRPSSGSVPAEDEHSECYKNNKADQHLP</sequence>
<accession>E6QL70</accession>
<gene>
    <name evidence="2" type="ORF">CARN6_1408</name>
</gene>
<reference evidence="2" key="1">
    <citation type="submission" date="2009-10" db="EMBL/GenBank/DDBJ databases">
        <title>Diversity of trophic interactions inside an arsenic-rich microbial ecosystem.</title>
        <authorList>
            <person name="Bertin P.N."/>
            <person name="Heinrich-Salmeron A."/>
            <person name="Pelletier E."/>
            <person name="Goulhen-Chollet F."/>
            <person name="Arsene-Ploetze F."/>
            <person name="Gallien S."/>
            <person name="Calteau A."/>
            <person name="Vallenet D."/>
            <person name="Casiot C."/>
            <person name="Chane-Woon-Ming B."/>
            <person name="Giloteaux L."/>
            <person name="Barakat M."/>
            <person name="Bonnefoy V."/>
            <person name="Bruneel O."/>
            <person name="Chandler M."/>
            <person name="Cleiss J."/>
            <person name="Duran R."/>
            <person name="Elbaz-Poulichet F."/>
            <person name="Fonknechten N."/>
            <person name="Lauga B."/>
            <person name="Mornico D."/>
            <person name="Ortet P."/>
            <person name="Schaeffer C."/>
            <person name="Siguier P."/>
            <person name="Alexander Thil Smith A."/>
            <person name="Van Dorsselaer A."/>
            <person name="Weissenbach J."/>
            <person name="Medigue C."/>
            <person name="Le Paslier D."/>
        </authorList>
    </citation>
    <scope>NUCLEOTIDE SEQUENCE</scope>
</reference>
<comment type="caution">
    <text evidence="2">The sequence shown here is derived from an EMBL/GenBank/DDBJ whole genome shotgun (WGS) entry which is preliminary data.</text>
</comment>
<evidence type="ECO:0000313" key="2">
    <source>
        <dbReference type="EMBL" id="CBI07990.1"/>
    </source>
</evidence>
<proteinExistence type="predicted"/>
<protein>
    <submittedName>
        <fullName evidence="2">Uncharacterized protein</fullName>
    </submittedName>
</protein>
<dbReference type="EMBL" id="CABQ01000169">
    <property type="protein sequence ID" value="CBI07990.1"/>
    <property type="molecule type" value="Genomic_DNA"/>
</dbReference>
<feature type="region of interest" description="Disordered" evidence="1">
    <location>
        <begin position="58"/>
        <end position="87"/>
    </location>
</feature>
<evidence type="ECO:0000256" key="1">
    <source>
        <dbReference type="SAM" id="MobiDB-lite"/>
    </source>
</evidence>
<dbReference type="AlphaFoldDB" id="E6QL70"/>